<evidence type="ECO:0000313" key="2">
    <source>
        <dbReference type="Proteomes" id="UP000326924"/>
    </source>
</evidence>
<dbReference type="EMBL" id="VXIS01000411">
    <property type="protein sequence ID" value="KAA8893706.1"/>
    <property type="molecule type" value="Genomic_DNA"/>
</dbReference>
<reference evidence="1 2" key="1">
    <citation type="submission" date="2019-09" db="EMBL/GenBank/DDBJ databases">
        <title>Draft genome of the ectomycorrhizal ascomycete Sphaerosporella brunnea.</title>
        <authorList>
            <consortium name="DOE Joint Genome Institute"/>
            <person name="Benucci G.M."/>
            <person name="Marozzi G."/>
            <person name="Antonielli L."/>
            <person name="Sanchez S."/>
            <person name="Marco P."/>
            <person name="Wang X."/>
            <person name="Falini L.B."/>
            <person name="Barry K."/>
            <person name="Haridas S."/>
            <person name="Lipzen A."/>
            <person name="Labutti K."/>
            <person name="Grigoriev I.V."/>
            <person name="Murat C."/>
            <person name="Martin F."/>
            <person name="Albertini E."/>
            <person name="Donnini D."/>
            <person name="Bonito G."/>
        </authorList>
    </citation>
    <scope>NUCLEOTIDE SEQUENCE [LARGE SCALE GENOMIC DNA]</scope>
    <source>
        <strain evidence="1 2">Sb_GMNB300</strain>
    </source>
</reference>
<dbReference type="OrthoDB" id="5330842at2759"/>
<name>A0A5J5EFK4_9PEZI</name>
<organism evidence="1 2">
    <name type="scientific">Sphaerosporella brunnea</name>
    <dbReference type="NCBI Taxonomy" id="1250544"/>
    <lineage>
        <taxon>Eukaryota</taxon>
        <taxon>Fungi</taxon>
        <taxon>Dikarya</taxon>
        <taxon>Ascomycota</taxon>
        <taxon>Pezizomycotina</taxon>
        <taxon>Pezizomycetes</taxon>
        <taxon>Pezizales</taxon>
        <taxon>Pyronemataceae</taxon>
        <taxon>Sphaerosporella</taxon>
    </lineage>
</organism>
<evidence type="ECO:0000313" key="1">
    <source>
        <dbReference type="EMBL" id="KAA8893706.1"/>
    </source>
</evidence>
<comment type="caution">
    <text evidence="1">The sequence shown here is derived from an EMBL/GenBank/DDBJ whole genome shotgun (WGS) entry which is preliminary data.</text>
</comment>
<keyword evidence="2" id="KW-1185">Reference proteome</keyword>
<protein>
    <submittedName>
        <fullName evidence="1">Uncharacterized protein</fullName>
    </submittedName>
</protein>
<proteinExistence type="predicted"/>
<dbReference type="InParanoid" id="A0A5J5EFK4"/>
<accession>A0A5J5EFK4</accession>
<dbReference type="Proteomes" id="UP000326924">
    <property type="component" value="Unassembled WGS sequence"/>
</dbReference>
<gene>
    <name evidence="1" type="ORF">FN846DRAFT_913747</name>
</gene>
<dbReference type="AlphaFoldDB" id="A0A5J5EFK4"/>
<sequence length="205" mass="23661">MNQARDVDNRVVTAASHASNKVLSVCAGEHPAIARFPVVIQKLLVPEVLAVEERIAEGKDTPEFNEELTCYCSFARRYLLPCRHIFHLNTVTPVLTPEKWDYYVSMFEEGGMEVYESITAVHIAEQPPIPNGGRVESLLEMREIEERLHQQLYAVHEILDERQVPEDKRREVLREWVGHVRVTVASLLLNVEPEEIVERNRPWEL</sequence>